<dbReference type="PANTHER" id="PTHR43806">
    <property type="entry name" value="PEPTIDASE S8"/>
    <property type="match status" value="1"/>
</dbReference>
<evidence type="ECO:0000256" key="3">
    <source>
        <dbReference type="ARBA" id="ARBA00022729"/>
    </source>
</evidence>
<evidence type="ECO:0000313" key="12">
    <source>
        <dbReference type="Proteomes" id="UP001203687"/>
    </source>
</evidence>
<dbReference type="PROSITE" id="PS00138">
    <property type="entry name" value="SUBTILASE_SER"/>
    <property type="match status" value="1"/>
</dbReference>
<feature type="active site" description="Charge relay system" evidence="6">
    <location>
        <position position="218"/>
    </location>
</feature>
<dbReference type="InterPro" id="IPR036852">
    <property type="entry name" value="Peptidase_S8/S53_dom_sf"/>
</dbReference>
<keyword evidence="12" id="KW-1185">Reference proteome</keyword>
<comment type="caution">
    <text evidence="11">The sequence shown here is derived from an EMBL/GenBank/DDBJ whole genome shotgun (WGS) entry which is preliminary data.</text>
</comment>
<protein>
    <submittedName>
        <fullName evidence="11">S8 family serine peptidase</fullName>
    </submittedName>
</protein>
<feature type="active site" description="Charge relay system" evidence="6">
    <location>
        <position position="393"/>
    </location>
</feature>
<organism evidence="11 12">
    <name type="scientific">Psychroserpens algicola</name>
    <dbReference type="NCBI Taxonomy" id="1719034"/>
    <lineage>
        <taxon>Bacteria</taxon>
        <taxon>Pseudomonadati</taxon>
        <taxon>Bacteroidota</taxon>
        <taxon>Flavobacteriia</taxon>
        <taxon>Flavobacteriales</taxon>
        <taxon>Flavobacteriaceae</taxon>
        <taxon>Psychroserpens</taxon>
    </lineage>
</organism>
<dbReference type="NCBIfam" id="TIGR04183">
    <property type="entry name" value="Por_Secre_tail"/>
    <property type="match status" value="1"/>
</dbReference>
<dbReference type="InterPro" id="IPR023828">
    <property type="entry name" value="Peptidase_S8_Ser-AS"/>
</dbReference>
<evidence type="ECO:0000313" key="11">
    <source>
        <dbReference type="EMBL" id="MCK8479603.1"/>
    </source>
</evidence>
<keyword evidence="4 6" id="KW-0378">Hydrolase</keyword>
<dbReference type="CDD" id="cd07493">
    <property type="entry name" value="Peptidases_S8_9"/>
    <property type="match status" value="1"/>
</dbReference>
<dbReference type="InterPro" id="IPR017317">
    <property type="entry name" value="Pept_S8_subtilisin_bacteroid-2"/>
</dbReference>
<evidence type="ECO:0000259" key="9">
    <source>
        <dbReference type="Pfam" id="PF00082"/>
    </source>
</evidence>
<feature type="domain" description="Peptidase S8/S53" evidence="9">
    <location>
        <begin position="167"/>
        <end position="439"/>
    </location>
</feature>
<sequence>MKKILLICVMFLSNHMIAQQDAWVYFNAKANVQAALDNPISILTQQAIDRKNEHNIAIDERDVPVNEAYITMLKAPETGVTVFAKSKWFNAVFVRGSETAINALVDDFDFVDSVEFADKSLNANSRVDISYDKFSVENANVVFIYGSSQDQIEQINANTLHLDDLTGEGIIVAVLDSGFSNVDTMQAFQRLRDNGDLLDGYDFVDRNDNVYAFTGSNHGTKVLSTMAGYIENQYVGSAPDASYYLFRTEDVSSETPVEEAYWVEAAERSDSLGVHIINSSLGYRTYENPNYTHTNETLDGNSTFVTRGANMANAKGILVVTSSGNSGANGVGAPADATGALSIGAVDIDGNYAAFSSQGSTFQPTQKPDVVARGEAAFVIDDDNVIVNNDGTSFSSPITAGGIASLWQAFPEATNEEVKQFVRMSASQYDSPDYFLGFGIPDLQLALNIGLSLQEDVFFEFKAFPNPVDDILNIQIPLTNELTTLRVYDTLGKLILEQIMTTSSNQIDVSSMASGFYVMSFQSGESSKIIKLIKS</sequence>
<dbReference type="EMBL" id="JALPQF010000002">
    <property type="protein sequence ID" value="MCK8479603.1"/>
    <property type="molecule type" value="Genomic_DNA"/>
</dbReference>
<dbReference type="InterPro" id="IPR050131">
    <property type="entry name" value="Peptidase_S8_subtilisin-like"/>
</dbReference>
<evidence type="ECO:0000256" key="4">
    <source>
        <dbReference type="ARBA" id="ARBA00022801"/>
    </source>
</evidence>
<dbReference type="PIRSF" id="PIRSF037903">
    <property type="entry name" value="Subtilisin_rel_GFO_2223"/>
    <property type="match status" value="1"/>
</dbReference>
<evidence type="ECO:0000256" key="6">
    <source>
        <dbReference type="PROSITE-ProRule" id="PRU01240"/>
    </source>
</evidence>
<evidence type="ECO:0000256" key="2">
    <source>
        <dbReference type="ARBA" id="ARBA00022670"/>
    </source>
</evidence>
<dbReference type="Proteomes" id="UP001203687">
    <property type="component" value="Unassembled WGS sequence"/>
</dbReference>
<evidence type="ECO:0000256" key="8">
    <source>
        <dbReference type="SAM" id="SignalP"/>
    </source>
</evidence>
<keyword evidence="3 8" id="KW-0732">Signal</keyword>
<evidence type="ECO:0000256" key="1">
    <source>
        <dbReference type="ARBA" id="ARBA00011073"/>
    </source>
</evidence>
<dbReference type="InterPro" id="IPR000209">
    <property type="entry name" value="Peptidase_S8/S53_dom"/>
</dbReference>
<dbReference type="Pfam" id="PF18962">
    <property type="entry name" value="Por_Secre_tail"/>
    <property type="match status" value="1"/>
</dbReference>
<dbReference type="PANTHER" id="PTHR43806:SF67">
    <property type="entry name" value="EGF-LIKE DOMAIN-CONTAINING PROTEIN"/>
    <property type="match status" value="1"/>
</dbReference>
<dbReference type="SUPFAM" id="SSF52743">
    <property type="entry name" value="Subtilisin-like"/>
    <property type="match status" value="1"/>
</dbReference>
<dbReference type="PRINTS" id="PR00723">
    <property type="entry name" value="SUBTILISIN"/>
</dbReference>
<dbReference type="InterPro" id="IPR026444">
    <property type="entry name" value="Secre_tail"/>
</dbReference>
<feature type="active site" description="Charge relay system" evidence="6">
    <location>
        <position position="176"/>
    </location>
</feature>
<keyword evidence="5 6" id="KW-0720">Serine protease</keyword>
<dbReference type="PROSITE" id="PS51892">
    <property type="entry name" value="SUBTILASE"/>
    <property type="match status" value="1"/>
</dbReference>
<dbReference type="PROSITE" id="PS00136">
    <property type="entry name" value="SUBTILASE_ASP"/>
    <property type="match status" value="1"/>
</dbReference>
<gene>
    <name evidence="11" type="ORF">MUY34_03165</name>
</gene>
<dbReference type="RefSeq" id="WP_248411886.1">
    <property type="nucleotide sequence ID" value="NZ_JALPQF010000002.1"/>
</dbReference>
<dbReference type="Gene3D" id="3.40.50.200">
    <property type="entry name" value="Peptidase S8/S53 domain"/>
    <property type="match status" value="1"/>
</dbReference>
<evidence type="ECO:0000256" key="5">
    <source>
        <dbReference type="ARBA" id="ARBA00022825"/>
    </source>
</evidence>
<dbReference type="Pfam" id="PF00082">
    <property type="entry name" value="Peptidase_S8"/>
    <property type="match status" value="1"/>
</dbReference>
<dbReference type="InterPro" id="IPR015500">
    <property type="entry name" value="Peptidase_S8_subtilisin-rel"/>
</dbReference>
<name>A0ABT0H5G5_9FLAO</name>
<feature type="domain" description="Secretion system C-terminal sorting" evidence="10">
    <location>
        <begin position="464"/>
        <end position="533"/>
    </location>
</feature>
<feature type="signal peptide" evidence="8">
    <location>
        <begin position="1"/>
        <end position="18"/>
    </location>
</feature>
<dbReference type="InterPro" id="IPR023827">
    <property type="entry name" value="Peptidase_S8_Asp-AS"/>
</dbReference>
<keyword evidence="2 6" id="KW-0645">Protease</keyword>
<proteinExistence type="inferred from homology"/>
<reference evidence="11" key="1">
    <citation type="submission" date="2022-04" db="EMBL/GenBank/DDBJ databases">
        <authorList>
            <person name="Ren T."/>
        </authorList>
    </citation>
    <scope>NUCLEOTIDE SEQUENCE</scope>
    <source>
        <strain evidence="11">F63249</strain>
    </source>
</reference>
<feature type="chain" id="PRO_5045680462" evidence="8">
    <location>
        <begin position="19"/>
        <end position="535"/>
    </location>
</feature>
<accession>A0ABT0H5G5</accession>
<evidence type="ECO:0000256" key="7">
    <source>
        <dbReference type="RuleBase" id="RU003355"/>
    </source>
</evidence>
<comment type="similarity">
    <text evidence="1 6 7">Belongs to the peptidase S8 family.</text>
</comment>
<evidence type="ECO:0000259" key="10">
    <source>
        <dbReference type="Pfam" id="PF18962"/>
    </source>
</evidence>